<comment type="caution">
    <text evidence="1">The sequence shown here is derived from an EMBL/GenBank/DDBJ whole genome shotgun (WGS) entry which is preliminary data.</text>
</comment>
<protein>
    <submittedName>
        <fullName evidence="1">Uncharacterized protein</fullName>
    </submittedName>
</protein>
<accession>A0A1R3G5P2</accession>
<name>A0A1R3G5P2_9ROSI</name>
<gene>
    <name evidence="1" type="ORF">COLO4_36750</name>
</gene>
<proteinExistence type="predicted"/>
<dbReference type="AlphaFoldDB" id="A0A1R3G5P2"/>
<sequence>MGEIFFFFDVCAFRYGGEGFFLFNGRESLNFLYFFHESSLLLPVFIPSPFVAEEGIRTKRLRWHNELAREMSNPFFSVFASYFNDSHLPVPNRSCIKLARTAAPILKA</sequence>
<dbReference type="EMBL" id="AWUE01023534">
    <property type="protein sequence ID" value="OMO53403.1"/>
    <property type="molecule type" value="Genomic_DNA"/>
</dbReference>
<keyword evidence="2" id="KW-1185">Reference proteome</keyword>
<dbReference type="Proteomes" id="UP000187203">
    <property type="component" value="Unassembled WGS sequence"/>
</dbReference>
<reference evidence="2" key="1">
    <citation type="submission" date="2013-09" db="EMBL/GenBank/DDBJ databases">
        <title>Corchorus olitorius genome sequencing.</title>
        <authorList>
            <person name="Alam M."/>
            <person name="Haque M.S."/>
            <person name="Islam M.S."/>
            <person name="Emdad E.M."/>
            <person name="Islam M.M."/>
            <person name="Ahmed B."/>
            <person name="Halim A."/>
            <person name="Hossen Q.M.M."/>
            <person name="Hossain M.Z."/>
            <person name="Ahmed R."/>
            <person name="Khan M.M."/>
            <person name="Islam R."/>
            <person name="Rashid M.M."/>
            <person name="Khan S.A."/>
            <person name="Rahman M.S."/>
            <person name="Alam M."/>
            <person name="Yahiya A.S."/>
            <person name="Khan M.S."/>
            <person name="Azam M.S."/>
            <person name="Haque T."/>
            <person name="Lashkar M.Z.H."/>
            <person name="Akhand A.I."/>
            <person name="Morshed G."/>
            <person name="Roy S."/>
            <person name="Uddin K.S."/>
            <person name="Rabeya T."/>
            <person name="Hossain A.S."/>
            <person name="Chowdhury A."/>
            <person name="Snigdha A.R."/>
            <person name="Mortoza M.S."/>
            <person name="Matin S.A."/>
            <person name="Hoque S.M.E."/>
            <person name="Islam M.K."/>
            <person name="Roy D.K."/>
            <person name="Haider R."/>
            <person name="Moosa M.M."/>
            <person name="Elias S.M."/>
            <person name="Hasan A.M."/>
            <person name="Jahan S."/>
            <person name="Shafiuddin M."/>
            <person name="Mahmood N."/>
            <person name="Shommy N.S."/>
        </authorList>
    </citation>
    <scope>NUCLEOTIDE SEQUENCE [LARGE SCALE GENOMIC DNA]</scope>
    <source>
        <strain evidence="2">cv. O-4</strain>
    </source>
</reference>
<evidence type="ECO:0000313" key="2">
    <source>
        <dbReference type="Proteomes" id="UP000187203"/>
    </source>
</evidence>
<evidence type="ECO:0000313" key="1">
    <source>
        <dbReference type="EMBL" id="OMO53403.1"/>
    </source>
</evidence>
<organism evidence="1 2">
    <name type="scientific">Corchorus olitorius</name>
    <dbReference type="NCBI Taxonomy" id="93759"/>
    <lineage>
        <taxon>Eukaryota</taxon>
        <taxon>Viridiplantae</taxon>
        <taxon>Streptophyta</taxon>
        <taxon>Embryophyta</taxon>
        <taxon>Tracheophyta</taxon>
        <taxon>Spermatophyta</taxon>
        <taxon>Magnoliopsida</taxon>
        <taxon>eudicotyledons</taxon>
        <taxon>Gunneridae</taxon>
        <taxon>Pentapetalae</taxon>
        <taxon>rosids</taxon>
        <taxon>malvids</taxon>
        <taxon>Malvales</taxon>
        <taxon>Malvaceae</taxon>
        <taxon>Grewioideae</taxon>
        <taxon>Apeibeae</taxon>
        <taxon>Corchorus</taxon>
    </lineage>
</organism>